<proteinExistence type="predicted"/>
<reference evidence="2" key="1">
    <citation type="submission" date="2021-10" db="EMBL/GenBank/DDBJ databases">
        <title>Tropical sea cucumber genome reveals ecological adaptation and Cuvierian tubules defense mechanism.</title>
        <authorList>
            <person name="Chen T."/>
        </authorList>
    </citation>
    <scope>NUCLEOTIDE SEQUENCE</scope>
    <source>
        <strain evidence="2">Nanhai2018</strain>
        <tissue evidence="2">Muscle</tissue>
    </source>
</reference>
<dbReference type="InterPro" id="IPR014043">
    <property type="entry name" value="Acyl_transferase_dom"/>
</dbReference>
<accession>A0A9Q1BPS9</accession>
<dbReference type="AlphaFoldDB" id="A0A9Q1BPS9"/>
<dbReference type="Pfam" id="PF00698">
    <property type="entry name" value="Acyl_transf_1"/>
    <property type="match status" value="1"/>
</dbReference>
<name>A0A9Q1BPS9_HOLLE</name>
<dbReference type="InterPro" id="IPR001227">
    <property type="entry name" value="Ac_transferase_dom_sf"/>
</dbReference>
<dbReference type="InterPro" id="IPR016035">
    <property type="entry name" value="Acyl_Trfase/lysoPLipase"/>
</dbReference>
<sequence length="69" mass="7570">MIGHSMGETACAFADELMTEEQTILASYWRARCVLNSNPPPGCMASVGMFYQSIKNLCNTVPLNKHAFA</sequence>
<feature type="domain" description="Malonyl-CoA:ACP transacylase (MAT)" evidence="1">
    <location>
        <begin position="2"/>
        <end position="49"/>
    </location>
</feature>
<dbReference type="OrthoDB" id="329835at2759"/>
<evidence type="ECO:0000259" key="1">
    <source>
        <dbReference type="Pfam" id="PF00698"/>
    </source>
</evidence>
<keyword evidence="3" id="KW-1185">Reference proteome</keyword>
<organism evidence="2 3">
    <name type="scientific">Holothuria leucospilota</name>
    <name type="common">Black long sea cucumber</name>
    <name type="synonym">Mertensiothuria leucospilota</name>
    <dbReference type="NCBI Taxonomy" id="206669"/>
    <lineage>
        <taxon>Eukaryota</taxon>
        <taxon>Metazoa</taxon>
        <taxon>Echinodermata</taxon>
        <taxon>Eleutherozoa</taxon>
        <taxon>Echinozoa</taxon>
        <taxon>Holothuroidea</taxon>
        <taxon>Aspidochirotacea</taxon>
        <taxon>Aspidochirotida</taxon>
        <taxon>Holothuriidae</taxon>
        <taxon>Holothuria</taxon>
    </lineage>
</organism>
<dbReference type="EMBL" id="JAIZAY010000013">
    <property type="protein sequence ID" value="KAJ8030396.1"/>
    <property type="molecule type" value="Genomic_DNA"/>
</dbReference>
<evidence type="ECO:0000313" key="2">
    <source>
        <dbReference type="EMBL" id="KAJ8030396.1"/>
    </source>
</evidence>
<dbReference type="GO" id="GO:0016740">
    <property type="term" value="F:transferase activity"/>
    <property type="evidence" value="ECO:0007669"/>
    <property type="project" value="InterPro"/>
</dbReference>
<comment type="caution">
    <text evidence="2">The sequence shown here is derived from an EMBL/GenBank/DDBJ whole genome shotgun (WGS) entry which is preliminary data.</text>
</comment>
<evidence type="ECO:0000313" key="3">
    <source>
        <dbReference type="Proteomes" id="UP001152320"/>
    </source>
</evidence>
<dbReference type="SUPFAM" id="SSF52151">
    <property type="entry name" value="FabD/lysophospholipase-like"/>
    <property type="match status" value="1"/>
</dbReference>
<protein>
    <submittedName>
        <fullName evidence="2">Fatty acid synthase</fullName>
    </submittedName>
</protein>
<dbReference type="Gene3D" id="3.40.366.10">
    <property type="entry name" value="Malonyl-Coenzyme A Acyl Carrier Protein, domain 2"/>
    <property type="match status" value="1"/>
</dbReference>
<gene>
    <name evidence="2" type="ORF">HOLleu_26813</name>
</gene>
<dbReference type="Proteomes" id="UP001152320">
    <property type="component" value="Chromosome 13"/>
</dbReference>